<protein>
    <submittedName>
        <fullName evidence="1">Uncharacterized protein</fullName>
    </submittedName>
</protein>
<reference evidence="1" key="2">
    <citation type="submission" date="2022-01" db="EMBL/GenBank/DDBJ databases">
        <authorList>
            <person name="Yamashiro T."/>
            <person name="Shiraishi A."/>
            <person name="Satake H."/>
            <person name="Nakayama K."/>
        </authorList>
    </citation>
    <scope>NUCLEOTIDE SEQUENCE</scope>
</reference>
<gene>
    <name evidence="1" type="ORF">Tco_1042512</name>
</gene>
<name>A0ABQ5GLM6_9ASTR</name>
<comment type="caution">
    <text evidence="1">The sequence shown here is derived from an EMBL/GenBank/DDBJ whole genome shotgun (WGS) entry which is preliminary data.</text>
</comment>
<reference evidence="1" key="1">
    <citation type="journal article" date="2022" name="Int. J. Mol. Sci.">
        <title>Draft Genome of Tanacetum Coccineum: Genomic Comparison of Closely Related Tanacetum-Family Plants.</title>
        <authorList>
            <person name="Yamashiro T."/>
            <person name="Shiraishi A."/>
            <person name="Nakayama K."/>
            <person name="Satake H."/>
        </authorList>
    </citation>
    <scope>NUCLEOTIDE SEQUENCE</scope>
</reference>
<proteinExistence type="predicted"/>
<sequence length="219" mass="25772">MSTNNDARDGMKGTEKQTSTLQTIHHHSLSFFGMACGTWWDVVFWDFFLGCWVLWDIIDQSVKILKNKTKWIKIPGVDKNELRLHVFSKSLSGDAKKWWSNEMVPNDLDNGTDYLEFLYWLALKFDNYWEIDKNAQNGLWEFYVNERTKGTIGDLNDEPRNKNYKKTCSDSFYKPYLDAHDGKDIYEIIDREYSPIPVPARRDISNPDELCKTKEFTVI</sequence>
<keyword evidence="2" id="KW-1185">Reference proteome</keyword>
<accession>A0ABQ5GLM6</accession>
<dbReference type="Proteomes" id="UP001151760">
    <property type="component" value="Unassembled WGS sequence"/>
</dbReference>
<organism evidence="1 2">
    <name type="scientific">Tanacetum coccineum</name>
    <dbReference type="NCBI Taxonomy" id="301880"/>
    <lineage>
        <taxon>Eukaryota</taxon>
        <taxon>Viridiplantae</taxon>
        <taxon>Streptophyta</taxon>
        <taxon>Embryophyta</taxon>
        <taxon>Tracheophyta</taxon>
        <taxon>Spermatophyta</taxon>
        <taxon>Magnoliopsida</taxon>
        <taxon>eudicotyledons</taxon>
        <taxon>Gunneridae</taxon>
        <taxon>Pentapetalae</taxon>
        <taxon>asterids</taxon>
        <taxon>campanulids</taxon>
        <taxon>Asterales</taxon>
        <taxon>Asteraceae</taxon>
        <taxon>Asteroideae</taxon>
        <taxon>Anthemideae</taxon>
        <taxon>Anthemidinae</taxon>
        <taxon>Tanacetum</taxon>
    </lineage>
</organism>
<evidence type="ECO:0000313" key="2">
    <source>
        <dbReference type="Proteomes" id="UP001151760"/>
    </source>
</evidence>
<dbReference type="EMBL" id="BQNB010018563">
    <property type="protein sequence ID" value="GJT75787.1"/>
    <property type="molecule type" value="Genomic_DNA"/>
</dbReference>
<evidence type="ECO:0000313" key="1">
    <source>
        <dbReference type="EMBL" id="GJT75787.1"/>
    </source>
</evidence>